<keyword evidence="4" id="KW-0436">Ligase</keyword>
<evidence type="ECO:0000259" key="8">
    <source>
        <dbReference type="PROSITE" id="PS50075"/>
    </source>
</evidence>
<dbReference type="RefSeq" id="XP_001217641.1">
    <property type="nucleotide sequence ID" value="XM_001217640.1"/>
</dbReference>
<keyword evidence="2" id="KW-0596">Phosphopantetheine</keyword>
<dbReference type="GO" id="GO:0016874">
    <property type="term" value="F:ligase activity"/>
    <property type="evidence" value="ECO:0007669"/>
    <property type="project" value="UniProtKB-KW"/>
</dbReference>
<dbReference type="Gene3D" id="3.30.559.10">
    <property type="entry name" value="Chloramphenicol acetyltransferase-like domain"/>
    <property type="match status" value="6"/>
</dbReference>
<reference evidence="10" key="1">
    <citation type="submission" date="2005-09" db="EMBL/GenBank/DDBJ databases">
        <title>Annotation of the Aspergillus terreus NIH2624 genome.</title>
        <authorList>
            <person name="Birren B.W."/>
            <person name="Lander E.S."/>
            <person name="Galagan J.E."/>
            <person name="Nusbaum C."/>
            <person name="Devon K."/>
            <person name="Henn M."/>
            <person name="Ma L.-J."/>
            <person name="Jaffe D.B."/>
            <person name="Butler J."/>
            <person name="Alvarez P."/>
            <person name="Gnerre S."/>
            <person name="Grabherr M."/>
            <person name="Kleber M."/>
            <person name="Mauceli E.W."/>
            <person name="Brockman W."/>
            <person name="Rounsley S."/>
            <person name="Young S.K."/>
            <person name="LaButti K."/>
            <person name="Pushparaj V."/>
            <person name="DeCaprio D."/>
            <person name="Crawford M."/>
            <person name="Koehrsen M."/>
            <person name="Engels R."/>
            <person name="Montgomery P."/>
            <person name="Pearson M."/>
            <person name="Howarth C."/>
            <person name="Larson L."/>
            <person name="Luoma S."/>
            <person name="White J."/>
            <person name="Alvarado L."/>
            <person name="Kodira C.D."/>
            <person name="Zeng Q."/>
            <person name="Oleary S."/>
            <person name="Yandava C."/>
            <person name="Denning D.W."/>
            <person name="Nierman W.C."/>
            <person name="Milne T."/>
            <person name="Madden K."/>
        </authorList>
    </citation>
    <scope>NUCLEOTIDE SEQUENCE [LARGE SCALE GENOMIC DNA]</scope>
    <source>
        <strain evidence="10">NIH 2624 / FGSC A1156</strain>
    </source>
</reference>
<dbReference type="Gene3D" id="3.30.300.30">
    <property type="match status" value="4"/>
</dbReference>
<dbReference type="CDD" id="cd05918">
    <property type="entry name" value="A_NRPS_SidN3_like"/>
    <property type="match status" value="4"/>
</dbReference>
<feature type="domain" description="Carrier" evidence="8">
    <location>
        <begin position="1045"/>
        <end position="1121"/>
    </location>
</feature>
<dbReference type="Gene3D" id="1.10.1200.10">
    <property type="entry name" value="ACP-like"/>
    <property type="match status" value="4"/>
</dbReference>
<dbReference type="PANTHER" id="PTHR45527">
    <property type="entry name" value="NONRIBOSOMAL PEPTIDE SYNTHETASE"/>
    <property type="match status" value="1"/>
</dbReference>
<feature type="domain" description="Carrier" evidence="8">
    <location>
        <begin position="4732"/>
        <end position="4808"/>
    </location>
</feature>
<evidence type="ECO:0000256" key="7">
    <source>
        <dbReference type="SAM" id="MobiDB-lite"/>
    </source>
</evidence>
<dbReference type="SMART" id="SM00823">
    <property type="entry name" value="PKS_PP"/>
    <property type="match status" value="3"/>
</dbReference>
<evidence type="ECO:0000256" key="5">
    <source>
        <dbReference type="ARBA" id="ARBA00022737"/>
    </source>
</evidence>
<dbReference type="GeneID" id="4353931"/>
<comment type="pathway">
    <text evidence="1">Secondary metabolite biosynthesis.</text>
</comment>
<evidence type="ECO:0000313" key="10">
    <source>
        <dbReference type="Proteomes" id="UP000007963"/>
    </source>
</evidence>
<dbReference type="InterPro" id="IPR000873">
    <property type="entry name" value="AMP-dep_synth/lig_dom"/>
</dbReference>
<name>Q0CBB5_ASPTN</name>
<dbReference type="FunFam" id="3.30.559.30:FF:000003">
    <property type="entry name" value="Nonribosomal peptide synthase SidD"/>
    <property type="match status" value="1"/>
</dbReference>
<evidence type="ECO:0000256" key="1">
    <source>
        <dbReference type="ARBA" id="ARBA00005179"/>
    </source>
</evidence>
<dbReference type="Pfam" id="PF00501">
    <property type="entry name" value="AMP-binding"/>
    <property type="match status" value="4"/>
</dbReference>
<dbReference type="OMA" id="PHQFTIC"/>
<sequence>MELETAIAQNDSLYAPQSDKIGVTTEETVDEPSTGASSASDGETLAQIEEELPSSCESAETWLLEEVATLCHCLPDDLEDIYACTPLQEGMMALTLQDSAAYTVDYEYQLPRDVDLKRLRTAWEQTAEANPILRTRIVSTASHGCMQAIIRGTPPWTEYSTEDENDALGLVDSHLSWKAGLPLAYFSLFHARRVLKIVIHHSICDDWSMALLLREAEKAYCGQTLAKRLFRPLVDYVQETRRQAEEFWREKFRDAEKTPMSPYPPLPTVGYRPYPGCCREQSWDINPQLTNAFTVNTKMRLAWAILQSYYVGSTNVLFGAINVGRGVPVKGVEEISGPALASVPVLTQLRMQDTVTEALAEMQRDWASGMHFEHVGLQNLLHLGSGPKAACGFQTLLAVEPRSDHQVPRLFAQHRAVQRNYDLYGLILRCRPSIAHLQVQAWFDPAVVEPRQIERLLGQVACIYDQIERLPGIPLADISPISPEDNEELGRLNSPAAPTETSFSCLHTLIEERARSQGDALAVHSWDGDLSYRRLDNMASSLATHLSMSLVRPGSFVPVFLQKCKWTPIAMLAVMKAGGAFVLLDPSYPGPRLQKMCEAVEAPVLLTCKELLAKTPALGVAAVLLMDDFDYETTWSPGQSSTTLPEVNPLTPLYATFTSGSTGTPKGVVVRHEGYVASALSHGPRYNFQPTARVLQFASPAFDSCIIEHLTPLIMGGCVCIPTQAECHSRLAQAVSQYGVNVACLTPSVARILSPESVPTLHTLAFVGERVKGSDIAWWAPHLQVRNAYGPAECSAVFSVQSRLLQEDPANIGFPTGGVGWVVDPSNHETLMPLGCTGELLIEGPIVGAGYIRNPTQTARAFVDIPRWRKRFGRVQYAPLYKTGDLVQCVGDGSFRYIGRKDTQVKLHGQRLELGDIEHHLHQCFPEAKQVVVDMLRSSSGSPGEGNRPDAVLVGFVAGESDTEHGLMFSAPSDEFRAACARAESQLSDILPAFMVPAVVLPVSKLPLTSSGKLDRRSLCDAASALSWEEMQAYRTESTATHAQQPTTSREHRIREIWAQVLNRSSHDIGITDSFFRLGGDSISAMQAAAGCQAAGWAITVADIFRYPSIQKISQKVQELAGRSSFASDVQEDPTDTPFELSPVQLLFFEHVPKGHHQFTQQFLLRLTRSISAGKVRKATETVVGRHSMLRARFRRQDDCQWEQFITPDARQSIVFREHWVPSGAAYQPAVKQIMCESQGALNIEQGPLLAVDLIHEETGRDLLGFIAHHLVIDLVSWRILLQDLEEILTSGRTAQAPSLSFQQWCRMQREYALKRIDLQVALPGTIPPPHLHYWGHAVEQNTWGQATQETISLSQETTQALLGPVNDAFNTDIVDILQAALLHSFTNTFSDRPCPTVFSEAHGREPWDPHINISRTVGWFTTIAPLFIDTCAGQDITDVVRRTKDGRRAIPGNGWPYFVTRYCHPDGKKRCPGHVPMEILFNYTGLFQQLERSAALLELASAPDHDLVPIPPDLPRFALIDVSATVFGGSLNVTFFYNSRMRHQVQLREWPRRFQRTLEMIPDALSQQQRLTVSDFPLLSLDTDQQLQELLQAASQKCCIEQSDIESIYPCAPIQLGMWLSQLKVADMYWSQIRWTVFPLGDASPPVGVEQVHNAWQRVVDRHPILRTFLLNDIGSYGYPVQLVVKSVAADVQILPQNATCTDLLDEGAKKYPQQPTKPAHQLLLQAQDDGRVSCLLTIHHTLMDGVTGQIMLSDFRDAYNGVLDETPGTPYSLYVEYLLNDRQSPSVGYWTEYLDGILPCIFPSLVNPDHAHQPQALSSADLNFGSTSRLRQFCCKSGITISSVLRVAWGLVLRAYTGSDAVCFGYLTSGRDIPLHGASTIAGPLINLLVCRISFACDTSIMSLLQDDQTSHGRSIENQNWSMAEVLRSLGLSGQPLFNTAMSLQNQHSVEDSERGSRAANLMPEGGHDSTEYDITVNITIGEETIHGNLTYWTQLLGDEPGELIADTFQQAVLQLVNDEHKYLDDFDILGLRSKYKLLEWNRNVPDPSSTCIHSIVSEQSVVRPEAMAISAWDGQLAYGELVRIASSLANKLLTGHGAHPGAFIPICGSKSRWTVIAVLAVLKAGGAFILLDTSHPAERLRDMIQQNFECPFILTTAEFESLAQAICPKAILMEDLDQTLNQDTITNTVHAPVSPRSAAYVVFTSGTTGKPKASVIEHESFCSSAVAHSRTLHINERSRVLQFASFAFDASIVEILTTLLAGGCVCVPSQDDKERRLTEAMQQYQVNWALLTPSVARTLTPKKLPTLKTLVLGGEAMTDSDVRRWQPHVELMNAYGPSECSVIATTQPSADELFSQAANIGKGTGCVTWVVDPCNPNLPVPIGAPGELLLQGPIVGRGYVNRPEQQMATFLSCPSWIGHMVRDLGTKKLYKTGDLVRYLPNGSLQYLGRKDRQVKLHGQRIELSEVEQHVLRCFPGGCHEVFAALLTVERTGSDYLVASVVQESPDDAESNGSFQTAVEETKRRLKAEIPAMLVPAAILPLREVPRLVNGKVNRDLIGQQAAQALEVHLARAQEARKTWRPEDLPASERSLQALWAEVLNSPVDKVGPCDNFFQLGGDSIAAMKLASTACNAGFDITVPDIFMSPQLCDLAQIISTRSSTTKTKSAPSDITPLSLIPREHNSEAFEQAALQCGITEDDIEDIMPCTALQAGFAVLTAERPAAYVAHHRLRLPKQVDLDRLKSAWENTAIDNPILRTRIIETPGLGCLQVVVRNQALSWAAPDQEEEQISQGLPFGKSLVHFKVLRTSTQTPQRVDLMLSMHHALYDAWSLPLLLLRAQSAYHDDSSRKRAAPYQHFLHFALSQKDAALEYWQGQFTDLDTEPFPTLPFASFRPRAIQVKRRSLQMDAFQYSVTQSTAIRLAWALVQAQYQGKQDIVFGTVSTGRTAPVKSIEAMSGPTIATVPLRVKIDPKISVLNALENLQQQTTQMVPFEQVGLQTIAALGTNASRACSFQTLLNIEGRGEVERMVAELDIMEPINTTFEDGAFNTYALHLTASLQPGSVSIEASFDNAVVPDWQIERVLDQFAFLLEQISTRPHASLRDIMGVNLGDTQQLEAWNAHVPPLTPATVIDVVDQHCTTQPFAPAVCAWDGNLNYQELDYWSSAMADALENQGVGQEMFVPIYLDRSRWIAVAALAVLKVGAAFVLLDTSYPLGRLRAICDEIQAPVMITSESRQQVARTLNDRVVLVGHKSASQPANPAYRRHSLSSDPHRALYAVFTSGSTGKPKGAIVENGAFVTMAVPYAHTMEIDTHARVLHFASYAFDVSILEILGTLFAGACVCILSESDRGEGLVNAVKNLQPSHTILTPSLLRAITPGDLAPIRTIMLIGEPVRESDVAHWADHVRLLNTYGPAECTVVYTMQPSVRVPSRAANIGHPIAGAAWVSDPEDPNRLVPIGAVGELLLQGPLVGRGYLNNPEQTAAAFISCPQWLAPLAYNPLGESKVYRTGDLVKYDRDGSLVFVGRRDYQVKLRGQRFELGEVEDHVQRAFEDSLKDVVALIVKPTTVKQAPYLVVFVVPQDAESARQSSPSPIQPLPVIEPPGFTSKLNKVYRYLEDSLPSYMLPRVVIPLLQMPRTVGGKLDRRQLQEAVGSASRQRVESFTLKSANKRAPSTEAERTLQRIWARALALPLSEVGVDDSFFRLGGDSISALQATTQARSVGMGHSVEDLFHWRTIAQVAQRSSPSAQQGIRRSDVEKVLPCTPAQRGILLSQMRDHTSYAPHFIWRVEQDDTRSTTVDLDRLVTAWHQVVARHPALRTAFQYDLSNDGQFEQFILRYIRPRVNLIKNVPATDPEDGAIPTLLTRLSATVSQLDGETSPHQLTICSADTGDVYIRLDISHVIIDAMSMAILESDFCQAYDSSLPTVPQSQAYEDYVEFSQKQSSGPAYSYWQNYLAGVEPCQLPLEARQLDDQATDALSQLDVFLVNSGSEIDSFCHGTDWTASSLLYFAWALTLSAFTRSDDVCFGTLTSGRLVPVDCIDGAIGQFSNMSVCRVRTARDLALDDAALCLQEGFSNVLSYQAFPLIEIARAAGVPMEELTSTAINVQYEPAPTHEAKQSLSLTPVSGKDPISGPGKYVRDLGLLTPHDQDRLLYWNAPLPSPAETTVHDLVEAKAQELPDHDAVVGSDGNFTYKEISQLGTRIAASLGKRGLQRGQFVPLCFEKSRWVPVAILSILKAGGTVVPLDPTQPLTRLRAICDRVKATLILSSPAQASISRRLVNDVLEIGNVAFLHNRADIESEATPLRVVPSPSQPVYVLFTSGSTGAPKGVMVSHSSYCYAAGNHIQAFGLDCTCRVLQISSYTFDVSMMEILTTLVAGATICTLTEDERSHMLVTGACPFPVSHAYLTPSLASALDSNKAQSWVQTLVLQGEPMLTAHIAAWSDKCRLINAYGPTECAVINTATSALNAGDDARCIGHGIGTYCWVVDPNDENILVPIGAIGELLLGGPPVGQGYLSEPEKTHEAFIKPPSWLRALYRGGECSDRLYKTADLVRYDIQTGNLLFEGRKDHQVKVHGQRVELAEVEHHTQRCFEGAKEVVVQQALLPRSAHSTADSSCSPSSMVPRLVACVAGEVQGSDGPLSATVDSPSNSSTSVLLAPSAVFHSRAAAALKDLRGLLPGYMIPDIIVPISRVPLSSSGKTDRPRLRQDLRAVSPMDWSAYFSSQKTKRSVEGEAEKSFHEILSAVLDIPADTVCVDDSFYHLGGDSIDAVKIAAKARAAGFAITSHDILRHPTIREWAGIASAAGQRQTAVAPRLYEPFTLVTDRERQLVLTSYFHGRDHPYTVNNVADIIPTVDFQSFYIDNSSLVSMAEVFPAPMDMDRLYQACSKVILHYSILRTIFVGTDKRMLQVILHRADPVFYYVECDDPRTYVSERSQERIEPTTNHGQMLVSFTVVTSKTHPEWAFVIRLSHAQYDGSSLPFLWQAIAAAYEDRDLQPTTQFREVVYNRLGDDHSKPLSFWQAYLQNASKESTDPLGVTSIARNPRSDDTFTPLTVRREVDHHHPRLPDITLATLVKASIAWVLSKHASFLPEIVLGQVVHGRGSPLPGMETVFGPCINFLPIRISIDQNHTVADLLRHVQAQQLATVPHDYVSLKHIFRKCTSWQGDARLGCIVHHQAAQASSAGRSGSVTIGGVRSTSSTSWANSTPMPGQVGIISIERVNTVDLYMTFPTEKFAEHVAEELADGIAHTIQLFSKFADYPLGVLGKGGVVFCQAMDRTVCSTACDRDTSELN</sequence>
<dbReference type="InterPro" id="IPR023213">
    <property type="entry name" value="CAT-like_dom_sf"/>
</dbReference>
<dbReference type="FunFam" id="1.10.1200.10:FF:000005">
    <property type="entry name" value="Nonribosomal peptide synthetase 1"/>
    <property type="match status" value="2"/>
</dbReference>
<dbReference type="SUPFAM" id="SSF47336">
    <property type="entry name" value="ACP-like"/>
    <property type="match status" value="4"/>
</dbReference>
<dbReference type="EMBL" id="CH476607">
    <property type="protein sequence ID" value="EAU30156.1"/>
    <property type="molecule type" value="Genomic_DNA"/>
</dbReference>
<dbReference type="OrthoDB" id="416786at2759"/>
<dbReference type="FunFam" id="3.30.559.30:FF:000002">
    <property type="entry name" value="Nonribosomal peptide synthase Pes1"/>
    <property type="match status" value="1"/>
</dbReference>
<dbReference type="GO" id="GO:0043041">
    <property type="term" value="P:amino acid activation for nonribosomal peptide biosynthetic process"/>
    <property type="evidence" value="ECO:0007669"/>
    <property type="project" value="TreeGrafter"/>
</dbReference>
<proteinExistence type="inferred from homology"/>
<feature type="region of interest" description="Disordered" evidence="7">
    <location>
        <begin position="1"/>
        <end position="44"/>
    </location>
</feature>
<dbReference type="InterPro" id="IPR010071">
    <property type="entry name" value="AA_adenyl_dom"/>
</dbReference>
<evidence type="ECO:0000256" key="6">
    <source>
        <dbReference type="ARBA" id="ARBA00029454"/>
    </source>
</evidence>
<dbReference type="Pfam" id="PF00550">
    <property type="entry name" value="PP-binding"/>
    <property type="match status" value="4"/>
</dbReference>
<dbReference type="InterPro" id="IPR045851">
    <property type="entry name" value="AMP-bd_C_sf"/>
</dbReference>
<dbReference type="FunFam" id="3.30.300.30:FF:000015">
    <property type="entry name" value="Nonribosomal peptide synthase SidD"/>
    <property type="match status" value="4"/>
</dbReference>
<comment type="similarity">
    <text evidence="6">Belongs to the NRP synthetase family.</text>
</comment>
<dbReference type="PANTHER" id="PTHR45527:SF1">
    <property type="entry name" value="FATTY ACID SYNTHASE"/>
    <property type="match status" value="1"/>
</dbReference>
<dbReference type="eggNOG" id="KOG1178">
    <property type="taxonomic scope" value="Eukaryota"/>
</dbReference>
<dbReference type="FunFam" id="3.30.559.10:FF:000016">
    <property type="entry name" value="Nonribosomal peptide synthase Pes1"/>
    <property type="match status" value="1"/>
</dbReference>
<dbReference type="SUPFAM" id="SSF56801">
    <property type="entry name" value="Acetyl-CoA synthetase-like"/>
    <property type="match status" value="4"/>
</dbReference>
<feature type="domain" description="Carrier" evidence="8">
    <location>
        <begin position="3673"/>
        <end position="3749"/>
    </location>
</feature>
<dbReference type="GO" id="GO:0005737">
    <property type="term" value="C:cytoplasm"/>
    <property type="evidence" value="ECO:0007669"/>
    <property type="project" value="TreeGrafter"/>
</dbReference>
<dbReference type="InterPro" id="IPR042099">
    <property type="entry name" value="ANL_N_sf"/>
</dbReference>
<dbReference type="Proteomes" id="UP000007963">
    <property type="component" value="Unassembled WGS sequence"/>
</dbReference>
<dbReference type="InterPro" id="IPR009081">
    <property type="entry name" value="PP-bd_ACP"/>
</dbReference>
<evidence type="ECO:0000256" key="4">
    <source>
        <dbReference type="ARBA" id="ARBA00022598"/>
    </source>
</evidence>
<dbReference type="PROSITE" id="PS00012">
    <property type="entry name" value="PHOSPHOPANTETHEINE"/>
    <property type="match status" value="3"/>
</dbReference>
<dbReference type="eggNOG" id="KOG1176">
    <property type="taxonomic scope" value="Eukaryota"/>
</dbReference>
<dbReference type="NCBIfam" id="NF003417">
    <property type="entry name" value="PRK04813.1"/>
    <property type="match status" value="5"/>
</dbReference>
<dbReference type="VEuPathDB" id="FungiDB:ATEG_09019"/>
<feature type="domain" description="Carrier" evidence="8">
    <location>
        <begin position="2585"/>
        <end position="2661"/>
    </location>
</feature>
<dbReference type="InterPro" id="IPR006162">
    <property type="entry name" value="Ppantetheine_attach_site"/>
</dbReference>
<dbReference type="Gene3D" id="3.30.559.30">
    <property type="entry name" value="Nonribosomal peptide synthetase, condensation domain"/>
    <property type="match status" value="6"/>
</dbReference>
<gene>
    <name evidence="9" type="ORF">ATEG_09019</name>
</gene>
<evidence type="ECO:0000256" key="2">
    <source>
        <dbReference type="ARBA" id="ARBA00022450"/>
    </source>
</evidence>
<organism evidence="9 10">
    <name type="scientific">Aspergillus terreus (strain NIH 2624 / FGSC A1156)</name>
    <dbReference type="NCBI Taxonomy" id="341663"/>
    <lineage>
        <taxon>Eukaryota</taxon>
        <taxon>Fungi</taxon>
        <taxon>Dikarya</taxon>
        <taxon>Ascomycota</taxon>
        <taxon>Pezizomycotina</taxon>
        <taxon>Eurotiomycetes</taxon>
        <taxon>Eurotiomycetidae</taxon>
        <taxon>Eurotiales</taxon>
        <taxon>Aspergillaceae</taxon>
        <taxon>Aspergillus</taxon>
        <taxon>Aspergillus subgen. Circumdati</taxon>
    </lineage>
</organism>
<keyword evidence="3" id="KW-0597">Phosphoprotein</keyword>
<dbReference type="Gene3D" id="3.40.50.12780">
    <property type="entry name" value="N-terminal domain of ligase-like"/>
    <property type="match status" value="4"/>
</dbReference>
<protein>
    <recommendedName>
        <fullName evidence="8">Carrier domain-containing protein</fullName>
    </recommendedName>
</protein>
<dbReference type="CDD" id="cd19545">
    <property type="entry name" value="FUM14_C_NRPS-like"/>
    <property type="match status" value="2"/>
</dbReference>
<dbReference type="CDD" id="cd19542">
    <property type="entry name" value="CT_NRPS-like"/>
    <property type="match status" value="2"/>
</dbReference>
<keyword evidence="5" id="KW-0677">Repeat</keyword>
<dbReference type="PROSITE" id="PS50075">
    <property type="entry name" value="CARRIER"/>
    <property type="match status" value="4"/>
</dbReference>
<evidence type="ECO:0000313" key="9">
    <source>
        <dbReference type="EMBL" id="EAU30156.1"/>
    </source>
</evidence>
<dbReference type="Pfam" id="PF00668">
    <property type="entry name" value="Condensation"/>
    <property type="match status" value="6"/>
</dbReference>
<dbReference type="InterPro" id="IPR001242">
    <property type="entry name" value="Condensation_dom"/>
</dbReference>
<dbReference type="FunFam" id="3.40.50.12780:FF:000014">
    <property type="entry name" value="Nonribosomal peptide synthetase 1"/>
    <property type="match status" value="2"/>
</dbReference>
<dbReference type="STRING" id="341663.Q0CBB5"/>
<dbReference type="HOGENOM" id="CLU_000022_60_0_1"/>
<evidence type="ECO:0000256" key="3">
    <source>
        <dbReference type="ARBA" id="ARBA00022553"/>
    </source>
</evidence>
<dbReference type="SUPFAM" id="SSF52777">
    <property type="entry name" value="CoA-dependent acyltransferases"/>
    <property type="match status" value="12"/>
</dbReference>
<dbReference type="GO" id="GO:0031177">
    <property type="term" value="F:phosphopantetheine binding"/>
    <property type="evidence" value="ECO:0007669"/>
    <property type="project" value="InterPro"/>
</dbReference>
<dbReference type="InterPro" id="IPR020845">
    <property type="entry name" value="AMP-binding_CS"/>
</dbReference>
<dbReference type="InterPro" id="IPR020806">
    <property type="entry name" value="PKS_PP-bd"/>
</dbReference>
<dbReference type="InterPro" id="IPR036736">
    <property type="entry name" value="ACP-like_sf"/>
</dbReference>
<accession>Q0CBB5</accession>
<dbReference type="PROSITE" id="PS00455">
    <property type="entry name" value="AMP_BINDING"/>
    <property type="match status" value="2"/>
</dbReference>
<dbReference type="NCBIfam" id="TIGR01733">
    <property type="entry name" value="AA-adenyl-dom"/>
    <property type="match status" value="4"/>
</dbReference>
<dbReference type="CDD" id="cd19534">
    <property type="entry name" value="E_NRPS"/>
    <property type="match status" value="1"/>
</dbReference>
<dbReference type="GO" id="GO:1904091">
    <property type="term" value="F:non-ribosomal peptide synthetase activity"/>
    <property type="evidence" value="ECO:0007669"/>
    <property type="project" value="UniProtKB-ARBA"/>
</dbReference>
<dbReference type="GO" id="GO:0044550">
    <property type="term" value="P:secondary metabolite biosynthetic process"/>
    <property type="evidence" value="ECO:0007669"/>
    <property type="project" value="TreeGrafter"/>
</dbReference>